<keyword evidence="2" id="KW-0813">Transport</keyword>
<evidence type="ECO:0000313" key="6">
    <source>
        <dbReference type="EMBL" id="EIC29266.1"/>
    </source>
</evidence>
<sequence>MNHPFLPRFGRRVFFYGCCIVIAAAFLLMMASGRPGHADQNAADNTAVVKLAGPRTVAVRAGSLLEQKLDISTVPKDQITTPLLLATGSVVAHLAPGSNPSEDRWQFNSIELSGVYADWQRARAEKEFNIKRLEKIRELTAAQTQSQKLVVDRLRKLVATGTEAIRDLTAAEANLLQVQLEGQKAVYEAETALTVATRNRAALERTLLQDGVDPSLLENAASGTSLIKADVPELKINLVAVGQACVTKFYGLPGQSFIGKVKSLAPALSAEQHTLRVFFELPDPDNKFKPGMYAEIGLGTDPRMAVLVPSDAVLHSRNADFVFIGAGPGLWKITEVQVGESIGDRVEILQGLQGGEKIIGNGAILLKPMLVQALLNEDIAKEMQPEGVKE</sequence>
<reference evidence="6 7" key="1">
    <citation type="journal article" date="2013" name="Genome Announc.">
        <title>Genome Sequence of the Obligate Gammaproteobacterial Methanotroph Methylomicrobium album Strain BG8.</title>
        <authorList>
            <person name="Kits K.D."/>
            <person name="Kalyuzhnaya M.G."/>
            <person name="Klotz M.G."/>
            <person name="Jetten M.S."/>
            <person name="Op den Camp H.J."/>
            <person name="Vuilleumier S."/>
            <person name="Bringel F."/>
            <person name="Dispirito A.A."/>
            <person name="Murrell J.C."/>
            <person name="Bruce D."/>
            <person name="Cheng J.F."/>
            <person name="Copeland A."/>
            <person name="Goodwin L."/>
            <person name="Hauser L."/>
            <person name="Lajus A."/>
            <person name="Land M.L."/>
            <person name="Lapidus A."/>
            <person name="Lucas S."/>
            <person name="Medigue C."/>
            <person name="Pitluck S."/>
            <person name="Woyke T."/>
            <person name="Zeytun A."/>
            <person name="Stein L.Y."/>
        </authorList>
    </citation>
    <scope>NUCLEOTIDE SEQUENCE [LARGE SCALE GENOMIC DNA]</scope>
    <source>
        <strain evidence="6 7">BG8</strain>
    </source>
</reference>
<keyword evidence="3" id="KW-1133">Transmembrane helix</keyword>
<feature type="domain" description="CzcB-like C-terminal circularly permuted SH3-like" evidence="5">
    <location>
        <begin position="306"/>
        <end position="367"/>
    </location>
</feature>
<keyword evidence="7" id="KW-1185">Reference proteome</keyword>
<dbReference type="InterPro" id="IPR058792">
    <property type="entry name" value="Beta-barrel_RND_2"/>
</dbReference>
<proteinExistence type="inferred from homology"/>
<dbReference type="Proteomes" id="UP000005090">
    <property type="component" value="Chromosome"/>
</dbReference>
<keyword evidence="3" id="KW-0472">Membrane</keyword>
<feature type="domain" description="CusB-like beta-barrel" evidence="4">
    <location>
        <begin position="227"/>
        <end position="299"/>
    </location>
</feature>
<gene>
    <name evidence="6" type="ORF">Metal_1481</name>
</gene>
<dbReference type="Gene3D" id="2.40.420.20">
    <property type="match status" value="1"/>
</dbReference>
<dbReference type="eggNOG" id="COG0845">
    <property type="taxonomic scope" value="Bacteria"/>
</dbReference>
<dbReference type="STRING" id="686340.Metal_1481"/>
<dbReference type="Pfam" id="PF25975">
    <property type="entry name" value="CzcB_C"/>
    <property type="match status" value="1"/>
</dbReference>
<dbReference type="InterPro" id="IPR006143">
    <property type="entry name" value="RND_pump_MFP"/>
</dbReference>
<dbReference type="Pfam" id="PF25954">
    <property type="entry name" value="Beta-barrel_RND_2"/>
    <property type="match status" value="1"/>
</dbReference>
<dbReference type="HOGENOM" id="CLU_707508_0_0_6"/>
<evidence type="ECO:0000259" key="4">
    <source>
        <dbReference type="Pfam" id="PF25954"/>
    </source>
</evidence>
<dbReference type="InterPro" id="IPR058649">
    <property type="entry name" value="CzcB_C"/>
</dbReference>
<evidence type="ECO:0000256" key="2">
    <source>
        <dbReference type="ARBA" id="ARBA00022448"/>
    </source>
</evidence>
<dbReference type="GO" id="GO:0015679">
    <property type="term" value="P:plasma membrane copper ion transport"/>
    <property type="evidence" value="ECO:0007669"/>
    <property type="project" value="TreeGrafter"/>
</dbReference>
<dbReference type="GO" id="GO:0030313">
    <property type="term" value="C:cell envelope"/>
    <property type="evidence" value="ECO:0007669"/>
    <property type="project" value="TreeGrafter"/>
</dbReference>
<dbReference type="GO" id="GO:0022857">
    <property type="term" value="F:transmembrane transporter activity"/>
    <property type="evidence" value="ECO:0007669"/>
    <property type="project" value="InterPro"/>
</dbReference>
<dbReference type="InterPro" id="IPR051909">
    <property type="entry name" value="MFP_Cation_Efflux"/>
</dbReference>
<dbReference type="PANTHER" id="PTHR30097:SF4">
    <property type="entry name" value="SLR6042 PROTEIN"/>
    <property type="match status" value="1"/>
</dbReference>
<evidence type="ECO:0000256" key="1">
    <source>
        <dbReference type="ARBA" id="ARBA00009477"/>
    </source>
</evidence>
<evidence type="ECO:0000259" key="5">
    <source>
        <dbReference type="Pfam" id="PF25975"/>
    </source>
</evidence>
<feature type="transmembrane region" description="Helical" evidence="3">
    <location>
        <begin position="12"/>
        <end position="31"/>
    </location>
</feature>
<keyword evidence="3" id="KW-0812">Transmembrane</keyword>
<dbReference type="GO" id="GO:0060003">
    <property type="term" value="P:copper ion export"/>
    <property type="evidence" value="ECO:0007669"/>
    <property type="project" value="TreeGrafter"/>
</dbReference>
<dbReference type="AlphaFoldDB" id="H8GKU4"/>
<dbReference type="PANTHER" id="PTHR30097">
    <property type="entry name" value="CATION EFFLUX SYSTEM PROTEIN CUSB"/>
    <property type="match status" value="1"/>
</dbReference>
<dbReference type="GO" id="GO:0016020">
    <property type="term" value="C:membrane"/>
    <property type="evidence" value="ECO:0007669"/>
    <property type="project" value="InterPro"/>
</dbReference>
<dbReference type="NCBIfam" id="TIGR01730">
    <property type="entry name" value="RND_mfp"/>
    <property type="match status" value="1"/>
</dbReference>
<dbReference type="EMBL" id="CM001475">
    <property type="protein sequence ID" value="EIC29266.1"/>
    <property type="molecule type" value="Genomic_DNA"/>
</dbReference>
<dbReference type="RefSeq" id="WP_005370994.1">
    <property type="nucleotide sequence ID" value="NZ_CM001475.1"/>
</dbReference>
<organism evidence="6 7">
    <name type="scientific">Methylomicrobium album BG8</name>
    <dbReference type="NCBI Taxonomy" id="686340"/>
    <lineage>
        <taxon>Bacteria</taxon>
        <taxon>Pseudomonadati</taxon>
        <taxon>Pseudomonadota</taxon>
        <taxon>Gammaproteobacteria</taxon>
        <taxon>Methylococcales</taxon>
        <taxon>Methylococcaceae</taxon>
        <taxon>Methylomicrobium</taxon>
    </lineage>
</organism>
<protein>
    <submittedName>
        <fullName evidence="6">RND family efflux transporter, MFP subunit</fullName>
    </submittedName>
</protein>
<name>H8GKU4_METAL</name>
<accession>H8GKU4</accession>
<evidence type="ECO:0000256" key="3">
    <source>
        <dbReference type="SAM" id="Phobius"/>
    </source>
</evidence>
<comment type="similarity">
    <text evidence="1">Belongs to the membrane fusion protein (MFP) (TC 8.A.1) family.</text>
</comment>
<evidence type="ECO:0000313" key="7">
    <source>
        <dbReference type="Proteomes" id="UP000005090"/>
    </source>
</evidence>
<dbReference type="Gene3D" id="2.40.30.170">
    <property type="match status" value="1"/>
</dbReference>